<proteinExistence type="predicted"/>
<keyword evidence="2" id="KW-1185">Reference proteome</keyword>
<organism evidence="1 2">
    <name type="scientific">Xanthomonas oryzae pv. oryzae (strain KACC10331 / KXO85)</name>
    <dbReference type="NCBI Taxonomy" id="291331"/>
    <lineage>
        <taxon>Bacteria</taxon>
        <taxon>Pseudomonadati</taxon>
        <taxon>Pseudomonadota</taxon>
        <taxon>Gammaproteobacteria</taxon>
        <taxon>Lysobacterales</taxon>
        <taxon>Lysobacteraceae</taxon>
        <taxon>Xanthomonas</taxon>
    </lineage>
</organism>
<reference evidence="1 2" key="1">
    <citation type="journal article" date="2005" name="Nucleic Acids Res.">
        <title>The genome sequence of Xanthomonas oryzae pathovar oryzae KACC10331, the bacterial blight pathogen of rice.</title>
        <authorList>
            <person name="Lee B.M."/>
            <person name="Park Y.J."/>
            <person name="Park D.S."/>
            <person name="Kang H.W."/>
            <person name="Kim J.G."/>
            <person name="Song E.S."/>
            <person name="Park I.C."/>
            <person name="Yoon U.H."/>
            <person name="Hahn J.H."/>
            <person name="Koo B.S."/>
            <person name="Lee G.B."/>
            <person name="Kim H."/>
            <person name="Park H.S."/>
            <person name="Yoon K.O."/>
            <person name="Kim J.H."/>
            <person name="Jung C.H."/>
            <person name="Koh N.H."/>
            <person name="Seo J.S."/>
            <person name="Go S.J."/>
        </authorList>
    </citation>
    <scope>NUCLEOTIDE SEQUENCE [LARGE SCALE GENOMIC DNA]</scope>
    <source>
        <strain evidence="2">KACC10331 / KXO85</strain>
    </source>
</reference>
<dbReference type="HOGENOM" id="CLU_2083934_0_0_6"/>
<protein>
    <submittedName>
        <fullName evidence="1">Uncharacterized protein</fullName>
    </submittedName>
</protein>
<evidence type="ECO:0000313" key="1">
    <source>
        <dbReference type="EMBL" id="AAW77605.1"/>
    </source>
</evidence>
<sequence>MPAFHQFYCHASPSSAAALPRPWPDATFLPRCVGVARAWQRRPHRLVHAGMRAGAASGGQRALAFNVAPSRLQAAAQWIGARATLLSDAQGRQHVWNGWHDDDTHCQSDVAGARCGM</sequence>
<evidence type="ECO:0000313" key="2">
    <source>
        <dbReference type="Proteomes" id="UP000006735"/>
    </source>
</evidence>
<gene>
    <name evidence="1" type="ordered locus">XOO4351</name>
</gene>
<dbReference type="KEGG" id="xoo:XOO4351"/>
<dbReference type="AlphaFoldDB" id="Q5GUL8"/>
<dbReference type="Proteomes" id="UP000006735">
    <property type="component" value="Chromosome"/>
</dbReference>
<accession>Q5GUL8</accession>
<name>Q5GUL8_XANOR</name>
<dbReference type="EMBL" id="AE013598">
    <property type="protein sequence ID" value="AAW77605.1"/>
    <property type="molecule type" value="Genomic_DNA"/>
</dbReference>